<evidence type="ECO:0000313" key="3">
    <source>
        <dbReference type="Proteomes" id="UP000015100"/>
    </source>
</evidence>
<dbReference type="HOGENOM" id="CLU_089054_0_0_1"/>
<dbReference type="OrthoDB" id="6021263at2759"/>
<keyword evidence="3" id="KW-1185">Reference proteome</keyword>
<dbReference type="eggNOG" id="ENOG502S0A4">
    <property type="taxonomic scope" value="Eukaryota"/>
</dbReference>
<accession>S8AP09</accession>
<gene>
    <name evidence="2" type="ORF">H072_1332</name>
</gene>
<feature type="region of interest" description="Disordered" evidence="1">
    <location>
        <begin position="64"/>
        <end position="87"/>
    </location>
</feature>
<organism evidence="2 3">
    <name type="scientific">Dactylellina haptotyla (strain CBS 200.50)</name>
    <name type="common">Nematode-trapping fungus</name>
    <name type="synonym">Monacrosporium haptotylum</name>
    <dbReference type="NCBI Taxonomy" id="1284197"/>
    <lineage>
        <taxon>Eukaryota</taxon>
        <taxon>Fungi</taxon>
        <taxon>Dikarya</taxon>
        <taxon>Ascomycota</taxon>
        <taxon>Pezizomycotina</taxon>
        <taxon>Orbiliomycetes</taxon>
        <taxon>Orbiliales</taxon>
        <taxon>Orbiliaceae</taxon>
        <taxon>Dactylellina</taxon>
    </lineage>
</organism>
<dbReference type="STRING" id="1284197.S8AP09"/>
<dbReference type="GO" id="GO:0003735">
    <property type="term" value="F:structural constituent of ribosome"/>
    <property type="evidence" value="ECO:0007669"/>
    <property type="project" value="TreeGrafter"/>
</dbReference>
<feature type="region of interest" description="Disordered" evidence="1">
    <location>
        <begin position="119"/>
        <end position="164"/>
    </location>
</feature>
<reference evidence="2 3" key="1">
    <citation type="journal article" date="2013" name="PLoS Genet.">
        <title>Genomic mechanisms accounting for the adaptation to parasitism in nematode-trapping fungi.</title>
        <authorList>
            <person name="Meerupati T."/>
            <person name="Andersson K.M."/>
            <person name="Friman E."/>
            <person name="Kumar D."/>
            <person name="Tunlid A."/>
            <person name="Ahren D."/>
        </authorList>
    </citation>
    <scope>NUCLEOTIDE SEQUENCE [LARGE SCALE GENOMIC DNA]</scope>
    <source>
        <strain evidence="2 3">CBS 200.50</strain>
    </source>
</reference>
<dbReference type="OMA" id="NHESEGA"/>
<feature type="compositionally biased region" description="Polar residues" evidence="1">
    <location>
        <begin position="125"/>
        <end position="140"/>
    </location>
</feature>
<protein>
    <submittedName>
        <fullName evidence="2">Uncharacterized protein</fullName>
    </submittedName>
</protein>
<evidence type="ECO:0000313" key="2">
    <source>
        <dbReference type="EMBL" id="EPS44685.1"/>
    </source>
</evidence>
<dbReference type="Proteomes" id="UP000015100">
    <property type="component" value="Unassembled WGS sequence"/>
</dbReference>
<name>S8AP09_DACHA</name>
<evidence type="ECO:0000256" key="1">
    <source>
        <dbReference type="SAM" id="MobiDB-lite"/>
    </source>
</evidence>
<dbReference type="Pfam" id="PF12824">
    <property type="entry name" value="MRP-L20"/>
    <property type="match status" value="1"/>
</dbReference>
<dbReference type="PANTHER" id="PTHR28266">
    <property type="entry name" value="54S RIBOSOMAL PROTEIN L20, MITOCHONDRIAL"/>
    <property type="match status" value="1"/>
</dbReference>
<dbReference type="EMBL" id="AQGS01000039">
    <property type="protein sequence ID" value="EPS44685.1"/>
    <property type="molecule type" value="Genomic_DNA"/>
</dbReference>
<dbReference type="AlphaFoldDB" id="S8AP09"/>
<sequence>MAGPSVFTMSALSSSLSVLYKSAPTVRRRTTTIFTNVASQCSNVRYKSTTRRMTKALRLHPHGSFIGTASTIPSKSSHPPPSLSKEQPAASILPNIIHNPPAAAPTPYITPKLFLPPNDPRYSAPSPSAILTSAPTNTASPVPPRPQVSDGDATGRKLPPALSRPYQKSYHLTEQDIKKIQRMRQANPRVNTRRNLAKQFGTSEFFIGMVAPTTEERKTEMKQKVQGVKDNWGKIRTFARTERTRRRELWSKDL</sequence>
<proteinExistence type="predicted"/>
<dbReference type="PANTHER" id="PTHR28266:SF1">
    <property type="entry name" value="LARGE RIBOSOMAL SUBUNIT PROTEIN ML58"/>
    <property type="match status" value="1"/>
</dbReference>
<dbReference type="InterPro" id="IPR024388">
    <property type="entry name" value="Ribosomal_mL58"/>
</dbReference>
<comment type="caution">
    <text evidence="2">The sequence shown here is derived from an EMBL/GenBank/DDBJ whole genome shotgun (WGS) entry which is preliminary data.</text>
</comment>
<dbReference type="GO" id="GO:0005762">
    <property type="term" value="C:mitochondrial large ribosomal subunit"/>
    <property type="evidence" value="ECO:0007669"/>
    <property type="project" value="TreeGrafter"/>
</dbReference>
<reference evidence="3" key="2">
    <citation type="submission" date="2013-04" db="EMBL/GenBank/DDBJ databases">
        <title>Genomic mechanisms accounting for the adaptation to parasitism in nematode-trapping fungi.</title>
        <authorList>
            <person name="Ahren D.G."/>
        </authorList>
    </citation>
    <scope>NUCLEOTIDE SEQUENCE [LARGE SCALE GENOMIC DNA]</scope>
    <source>
        <strain evidence="3">CBS 200.50</strain>
    </source>
</reference>